<dbReference type="SUPFAM" id="SSF81383">
    <property type="entry name" value="F-box domain"/>
    <property type="match status" value="1"/>
</dbReference>
<dbReference type="InterPro" id="IPR001810">
    <property type="entry name" value="F-box_dom"/>
</dbReference>
<proteinExistence type="predicted"/>
<organism evidence="2 3">
    <name type="scientific">Curvularia clavata</name>
    <dbReference type="NCBI Taxonomy" id="95742"/>
    <lineage>
        <taxon>Eukaryota</taxon>
        <taxon>Fungi</taxon>
        <taxon>Dikarya</taxon>
        <taxon>Ascomycota</taxon>
        <taxon>Pezizomycotina</taxon>
        <taxon>Dothideomycetes</taxon>
        <taxon>Pleosporomycetidae</taxon>
        <taxon>Pleosporales</taxon>
        <taxon>Pleosporineae</taxon>
        <taxon>Pleosporaceae</taxon>
        <taxon>Curvularia</taxon>
    </lineage>
</organism>
<dbReference type="EMBL" id="CP089278">
    <property type="protein sequence ID" value="USP79664.1"/>
    <property type="molecule type" value="Genomic_DNA"/>
</dbReference>
<accession>A0A9Q8ZBM9</accession>
<keyword evidence="3" id="KW-1185">Reference proteome</keyword>
<feature type="domain" description="F-box" evidence="1">
    <location>
        <begin position="3"/>
        <end position="49"/>
    </location>
</feature>
<protein>
    <recommendedName>
        <fullName evidence="1">F-box domain-containing protein</fullName>
    </recommendedName>
</protein>
<dbReference type="AlphaFoldDB" id="A0A9Q8ZBM9"/>
<evidence type="ECO:0000313" key="2">
    <source>
        <dbReference type="EMBL" id="USP79664.1"/>
    </source>
</evidence>
<dbReference type="Proteomes" id="UP001056012">
    <property type="component" value="Chromosome 5"/>
</dbReference>
<dbReference type="OrthoDB" id="5130616at2759"/>
<gene>
    <name evidence="2" type="ORF">yc1106_06938</name>
</gene>
<sequence>MCSSRLETLPDELVDLIMQHIPDRRTLYSLCLVSKDINRIATARLYANIELEKDDFKHLRPLALLFWTSPPHREAVRSLCVRHAYGGNLDPWPQHPQLDAIIRKNLELYVRRGDREQWFNEVRDGADSTRIASLLLRSLPHVVTMQLPGFELVDPAARR</sequence>
<dbReference type="VEuPathDB" id="FungiDB:yc1106_06938"/>
<dbReference type="PROSITE" id="PS50181">
    <property type="entry name" value="FBOX"/>
    <property type="match status" value="1"/>
</dbReference>
<reference evidence="2" key="1">
    <citation type="submission" date="2021-12" db="EMBL/GenBank/DDBJ databases">
        <title>Curvularia clavata genome.</title>
        <authorList>
            <person name="Cao Y."/>
        </authorList>
    </citation>
    <scope>NUCLEOTIDE SEQUENCE</scope>
    <source>
        <strain evidence="2">Yc1106</strain>
    </source>
</reference>
<evidence type="ECO:0000313" key="3">
    <source>
        <dbReference type="Proteomes" id="UP001056012"/>
    </source>
</evidence>
<evidence type="ECO:0000259" key="1">
    <source>
        <dbReference type="PROSITE" id="PS50181"/>
    </source>
</evidence>
<dbReference type="InterPro" id="IPR036047">
    <property type="entry name" value="F-box-like_dom_sf"/>
</dbReference>
<name>A0A9Q8ZBM9_CURCL</name>